<protein>
    <submittedName>
        <fullName evidence="3">Uncharacterized protein</fullName>
    </submittedName>
</protein>
<name>A0A9W9BJM8_9HYPO</name>
<accession>A0A9W9BJM8</accession>
<evidence type="ECO:0000256" key="2">
    <source>
        <dbReference type="SAM" id="MobiDB-lite"/>
    </source>
</evidence>
<comment type="caution">
    <text evidence="3">The sequence shown here is derived from an EMBL/GenBank/DDBJ whole genome shotgun (WGS) entry which is preliminary data.</text>
</comment>
<dbReference type="AlphaFoldDB" id="A0A9W9BJM8"/>
<sequence>MAANVAMDTVSLVIAGLSLLLTFLWYSWNVWAKHSEWNAEKARKKEEDEEEKRRLNLEILHLQQRYHRLDRIIGLARGEAKSFTLEKYIAARDHTTRRLRDAQAPIDVEAVKAEIMGDLSVSLGEISAKVDKYLEEAQRRDEAAQAQISALESTISSIKPCKCETGKAPEETPVSGKASPRSEASSSQDLRRIVSARQMEKKKPWNPNFQRG</sequence>
<proteinExistence type="predicted"/>
<feature type="coiled-coil region" evidence="1">
    <location>
        <begin position="38"/>
        <end position="65"/>
    </location>
</feature>
<organism evidence="3 4">
    <name type="scientific">Fusarium piperis</name>
    <dbReference type="NCBI Taxonomy" id="1435070"/>
    <lineage>
        <taxon>Eukaryota</taxon>
        <taxon>Fungi</taxon>
        <taxon>Dikarya</taxon>
        <taxon>Ascomycota</taxon>
        <taxon>Pezizomycotina</taxon>
        <taxon>Sordariomycetes</taxon>
        <taxon>Hypocreomycetidae</taxon>
        <taxon>Hypocreales</taxon>
        <taxon>Nectriaceae</taxon>
        <taxon>Fusarium</taxon>
        <taxon>Fusarium solani species complex</taxon>
    </lineage>
</organism>
<dbReference type="Proteomes" id="UP001140502">
    <property type="component" value="Unassembled WGS sequence"/>
</dbReference>
<evidence type="ECO:0000313" key="3">
    <source>
        <dbReference type="EMBL" id="KAJ4312843.1"/>
    </source>
</evidence>
<keyword evidence="4" id="KW-1185">Reference proteome</keyword>
<evidence type="ECO:0000256" key="1">
    <source>
        <dbReference type="SAM" id="Coils"/>
    </source>
</evidence>
<reference evidence="3" key="1">
    <citation type="submission" date="2022-10" db="EMBL/GenBank/DDBJ databases">
        <title>Tapping the CABI collections for fungal endophytes: first genome assemblies for Collariella, Neodidymelliopsis, Ascochyta clinopodiicola, Didymella pomorum, Didymosphaeria variabile, Neocosmospora piperis and Neocucurbitaria cava.</title>
        <authorList>
            <person name="Hill R."/>
        </authorList>
    </citation>
    <scope>NUCLEOTIDE SEQUENCE</scope>
    <source>
        <strain evidence="3">IMI 366586</strain>
    </source>
</reference>
<evidence type="ECO:0000313" key="4">
    <source>
        <dbReference type="Proteomes" id="UP001140502"/>
    </source>
</evidence>
<feature type="compositionally biased region" description="Basic and acidic residues" evidence="2">
    <location>
        <begin position="161"/>
        <end position="170"/>
    </location>
</feature>
<keyword evidence="1" id="KW-0175">Coiled coil</keyword>
<gene>
    <name evidence="3" type="ORF">N0V84_009737</name>
</gene>
<dbReference type="EMBL" id="JAPEUR010000277">
    <property type="protein sequence ID" value="KAJ4312843.1"/>
    <property type="molecule type" value="Genomic_DNA"/>
</dbReference>
<feature type="region of interest" description="Disordered" evidence="2">
    <location>
        <begin position="161"/>
        <end position="212"/>
    </location>
</feature>